<name>E8WXW4_GRATM</name>
<feature type="compositionally biased region" description="Basic and acidic residues" evidence="1">
    <location>
        <begin position="104"/>
        <end position="147"/>
    </location>
</feature>
<organism evidence="3">
    <name type="scientific">Granulicella tundricola (strain ATCC BAA-1859 / DSM 23138 / MP5ACTX9)</name>
    <dbReference type="NCBI Taxonomy" id="1198114"/>
    <lineage>
        <taxon>Bacteria</taxon>
        <taxon>Pseudomonadati</taxon>
        <taxon>Acidobacteriota</taxon>
        <taxon>Terriglobia</taxon>
        <taxon>Terriglobales</taxon>
        <taxon>Acidobacteriaceae</taxon>
        <taxon>Granulicella</taxon>
    </lineage>
</organism>
<evidence type="ECO:0000313" key="2">
    <source>
        <dbReference type="EMBL" id="ADW69809.1"/>
    </source>
</evidence>
<dbReference type="AlphaFoldDB" id="E8WXW4"/>
<dbReference type="HOGENOM" id="CLU_076362_0_0_0"/>
<dbReference type="RefSeq" id="WP_013581124.1">
    <property type="nucleotide sequence ID" value="NC_015064.1"/>
</dbReference>
<protein>
    <submittedName>
        <fullName evidence="2">Uncharacterized protein</fullName>
    </submittedName>
</protein>
<keyword evidence="3" id="KW-1185">Reference proteome</keyword>
<feature type="region of interest" description="Disordered" evidence="1">
    <location>
        <begin position="104"/>
        <end position="152"/>
    </location>
</feature>
<dbReference type="OrthoDB" id="115424at2"/>
<proteinExistence type="predicted"/>
<dbReference type="Proteomes" id="UP000000343">
    <property type="component" value="Chromosome"/>
</dbReference>
<dbReference type="PaxDb" id="1198114-AciX9_2786"/>
<accession>E8WXW4</accession>
<reference evidence="3" key="1">
    <citation type="submission" date="2011-01" db="EMBL/GenBank/DDBJ databases">
        <title>Complete sequence of chromosome of Acidobacterium sp. MP5ACTX9.</title>
        <authorList>
            <consortium name="US DOE Joint Genome Institute"/>
            <person name="Lucas S."/>
            <person name="Copeland A."/>
            <person name="Lapidus A."/>
            <person name="Cheng J.-F."/>
            <person name="Goodwin L."/>
            <person name="Pitluck S."/>
            <person name="Teshima H."/>
            <person name="Detter J.C."/>
            <person name="Han C."/>
            <person name="Tapia R."/>
            <person name="Land M."/>
            <person name="Hauser L."/>
            <person name="Kyrpides N."/>
            <person name="Ivanova N."/>
            <person name="Ovchinnikova G."/>
            <person name="Pagani I."/>
            <person name="Rawat S.R."/>
            <person name="Mannisto M."/>
            <person name="Haggblom M.M."/>
            <person name="Woyke T."/>
        </authorList>
    </citation>
    <scope>NUCLEOTIDE SEQUENCE [LARGE SCALE GENOMIC DNA]</scope>
    <source>
        <strain evidence="3">MP5ACTX9</strain>
    </source>
</reference>
<dbReference type="KEGG" id="acm:AciX9_2786"/>
<dbReference type="EMBL" id="CP002480">
    <property type="protein sequence ID" value="ADW69809.1"/>
    <property type="molecule type" value="Genomic_DNA"/>
</dbReference>
<gene>
    <name evidence="2" type="ordered locus">AciX9_2786</name>
</gene>
<sequence length="302" mass="32907">MVSIGRLGWVGEVGLAAGLAVGVGLGQDVGAAKATPDLPEITGLMHAVEVQQRAAELREKDYLYRQSVRMDDLDGHGGVKKTQAEVADIFWLEGVRVRRVVSKDGKELTGDQAKKESERIDKEVAKAKERRAKGDASGKETDSHGNEEVTVSRMLELGSFGNERRESVNGRDTIMVDFVGNPKAKTRNVGENAIHEMVGTIWVDEADRAIVRIDGHFVNNFKVGGGLLFNVKKDTKFSVTNVKVNDEVWLPKRITGDGEARAMLLFSLKGRLAVEDDGYRKFKATSTILPGVAEVPAVPSPQ</sequence>
<evidence type="ECO:0000256" key="1">
    <source>
        <dbReference type="SAM" id="MobiDB-lite"/>
    </source>
</evidence>
<evidence type="ECO:0000313" key="3">
    <source>
        <dbReference type="Proteomes" id="UP000000343"/>
    </source>
</evidence>
<dbReference type="eggNOG" id="ENOG5032UQY">
    <property type="taxonomic scope" value="Bacteria"/>
</dbReference>